<proteinExistence type="predicted"/>
<organism evidence="2 3">
    <name type="scientific">Macrostomum lignano</name>
    <dbReference type="NCBI Taxonomy" id="282301"/>
    <lineage>
        <taxon>Eukaryota</taxon>
        <taxon>Metazoa</taxon>
        <taxon>Spiralia</taxon>
        <taxon>Lophotrochozoa</taxon>
        <taxon>Platyhelminthes</taxon>
        <taxon>Rhabditophora</taxon>
        <taxon>Macrostomorpha</taxon>
        <taxon>Macrostomida</taxon>
        <taxon>Macrostomidae</taxon>
        <taxon>Macrostomum</taxon>
    </lineage>
</organism>
<sequence length="469" mass="52112">MLRECTVDILVVLLMKMCSKVVDNQFGTLSPGKFLSVNGTCRLSDQCFDSRGSAVSWIYSTRYLLPVLGGLLANACMGYLVVIHICGHLMLLSSILLMVEIFFDFICSSSALVTAAWSPIPILYGLIQPCIVYCIYRWYPQPRIWTILSVAYFLSVKLGEFIGIVLPMSEGLVGNYYTLVGIVASIAFIAMSRYINTDDLVRRDRFTFPTTGRLIRYFKIFSPMIPFIISVARSQSLVYTIEMRHYIESIGSTNTTNGQSNECLVSPELMKVSCQIVWSLLLMLVAYRSSKHISIELRLQGGIIVKALVEIVLILVSRSPPQRTLSVQAVFWAASAVDGAAELLTVIAAFEILNGVAPNHCKLFVMGIGFTVWGLATLAGQSLVAILSAVPAHNPVLQPAQGRAPLFYVYHMIIVAFLIVSSAYYRFVAYPMAVMLFLSGDISDQEDCIDDEQWDREINEETPLIEFTA</sequence>
<feature type="transmembrane region" description="Helical" evidence="1">
    <location>
        <begin position="146"/>
        <end position="168"/>
    </location>
</feature>
<feature type="transmembrane region" description="Helical" evidence="1">
    <location>
        <begin position="174"/>
        <end position="194"/>
    </location>
</feature>
<evidence type="ECO:0000256" key="1">
    <source>
        <dbReference type="SAM" id="Phobius"/>
    </source>
</evidence>
<dbReference type="EMBL" id="NIVC01001776">
    <property type="protein sequence ID" value="PAA64170.1"/>
    <property type="molecule type" value="Genomic_DNA"/>
</dbReference>
<gene>
    <name evidence="2" type="ORF">BOX15_Mlig032748g1</name>
</gene>
<keyword evidence="3" id="KW-1185">Reference proteome</keyword>
<dbReference type="Proteomes" id="UP000215902">
    <property type="component" value="Unassembled WGS sequence"/>
</dbReference>
<keyword evidence="1" id="KW-0472">Membrane</keyword>
<dbReference type="AlphaFoldDB" id="A0A267ERK4"/>
<accession>A0A267ERK4</accession>
<name>A0A267ERK4_9PLAT</name>
<keyword evidence="1" id="KW-0812">Transmembrane</keyword>
<comment type="caution">
    <text evidence="2">The sequence shown here is derived from an EMBL/GenBank/DDBJ whole genome shotgun (WGS) entry which is preliminary data.</text>
</comment>
<protein>
    <submittedName>
        <fullName evidence="2">Uncharacterized protein</fullName>
    </submittedName>
</protein>
<feature type="transmembrane region" description="Helical" evidence="1">
    <location>
        <begin position="407"/>
        <end position="427"/>
    </location>
</feature>
<evidence type="ECO:0000313" key="2">
    <source>
        <dbReference type="EMBL" id="PAA64170.1"/>
    </source>
</evidence>
<reference evidence="2 3" key="1">
    <citation type="submission" date="2017-06" db="EMBL/GenBank/DDBJ databases">
        <title>A platform for efficient transgenesis in Macrostomum lignano, a flatworm model organism for stem cell research.</title>
        <authorList>
            <person name="Berezikov E."/>
        </authorList>
    </citation>
    <scope>NUCLEOTIDE SEQUENCE [LARGE SCALE GENOMIC DNA]</scope>
    <source>
        <strain evidence="2">DV1</strain>
        <tissue evidence="2">Whole organism</tissue>
    </source>
</reference>
<keyword evidence="1" id="KW-1133">Transmembrane helix</keyword>
<dbReference type="InterPro" id="IPR036259">
    <property type="entry name" value="MFS_trans_sf"/>
</dbReference>
<feature type="transmembrane region" description="Helical" evidence="1">
    <location>
        <begin position="122"/>
        <end position="139"/>
    </location>
</feature>
<feature type="transmembrane region" description="Helical" evidence="1">
    <location>
        <begin position="363"/>
        <end position="387"/>
    </location>
</feature>
<dbReference type="Gene3D" id="1.20.1250.20">
    <property type="entry name" value="MFS general substrate transporter like domains"/>
    <property type="match status" value="1"/>
</dbReference>
<evidence type="ECO:0000313" key="3">
    <source>
        <dbReference type="Proteomes" id="UP000215902"/>
    </source>
</evidence>